<sequence>MYMGVVVGSVVATQKSTSLVGKKLMIIQPINSERQPVRFEEVAADTVGAGIGETVLFVRGAAAHRSSIQSINDDQDVTDASIVAIVDRFDK</sequence>
<comment type="subcellular location">
    <subcellularLocation>
        <location evidence="1">Carboxysome</location>
    </subcellularLocation>
</comment>
<dbReference type="Pfam" id="PF03319">
    <property type="entry name" value="EutN_CcmL"/>
    <property type="match status" value="1"/>
</dbReference>
<dbReference type="AlphaFoldDB" id="A0A0R1RNJ2"/>
<dbReference type="eggNOG" id="COG4576">
    <property type="taxonomic scope" value="Bacteria"/>
</dbReference>
<dbReference type="Gene3D" id="2.40.50.220">
    <property type="entry name" value="EutN/Ccml"/>
    <property type="match status" value="1"/>
</dbReference>
<dbReference type="GO" id="GO:0031470">
    <property type="term" value="C:carboxysome"/>
    <property type="evidence" value="ECO:0007669"/>
    <property type="project" value="UniProtKB-SubCell"/>
</dbReference>
<dbReference type="EMBL" id="AZEX01000068">
    <property type="protein sequence ID" value="KRL58567.1"/>
    <property type="molecule type" value="Genomic_DNA"/>
</dbReference>
<dbReference type="InterPro" id="IPR004992">
    <property type="entry name" value="EutN_CcmL"/>
</dbReference>
<dbReference type="PANTHER" id="PTHR36539">
    <property type="entry name" value="ETHANOLAMINE UTILIZATION PROTEIN EUTN"/>
    <property type="match status" value="1"/>
</dbReference>
<dbReference type="InterPro" id="IPR036677">
    <property type="entry name" value="EutN_CcmL_sf"/>
</dbReference>
<gene>
    <name evidence="4" type="ORF">FC69_GL000219</name>
</gene>
<dbReference type="CDD" id="cd01614">
    <property type="entry name" value="EutN_CcmL"/>
    <property type="match status" value="1"/>
</dbReference>
<protein>
    <recommendedName>
        <fullName evidence="6">Ethanolamine utilization protein EutN</fullName>
    </recommendedName>
</protein>
<accession>A0A0R1RNJ2</accession>
<dbReference type="PROSITE" id="PS51932">
    <property type="entry name" value="BMV"/>
    <property type="match status" value="1"/>
</dbReference>
<dbReference type="STRING" id="1423747.FC69_GL000219"/>
<proteinExistence type="predicted"/>
<dbReference type="RefSeq" id="WP_025083110.1">
    <property type="nucleotide sequence ID" value="NZ_AZEX01000068.1"/>
</dbReference>
<name>A0A0R1RNJ2_9LACO</name>
<comment type="caution">
    <text evidence="4">The sequence shown here is derived from an EMBL/GenBank/DDBJ whole genome shotgun (WGS) entry which is preliminary data.</text>
</comment>
<keyword evidence="3" id="KW-1283">Bacterial microcompartment</keyword>
<evidence type="ECO:0000256" key="3">
    <source>
        <dbReference type="ARBA" id="ARBA00024446"/>
    </source>
</evidence>
<dbReference type="PANTHER" id="PTHR36539:SF1">
    <property type="entry name" value="BACTERIAL MICROCOMPARTMENT SHELL VERTEX PROTEIN EUTN"/>
    <property type="match status" value="1"/>
</dbReference>
<evidence type="ECO:0000256" key="1">
    <source>
        <dbReference type="ARBA" id="ARBA00023587"/>
    </source>
</evidence>
<evidence type="ECO:0000313" key="4">
    <source>
        <dbReference type="EMBL" id="KRL58567.1"/>
    </source>
</evidence>
<dbReference type="PATRIC" id="fig|1423747.3.peg.226"/>
<dbReference type="Proteomes" id="UP000051264">
    <property type="component" value="Unassembled WGS sequence"/>
</dbReference>
<organism evidence="4 5">
    <name type="scientific">Latilactobacillus fuchuensis DSM 14340 = JCM 11249</name>
    <dbReference type="NCBI Taxonomy" id="1423747"/>
    <lineage>
        <taxon>Bacteria</taxon>
        <taxon>Bacillati</taxon>
        <taxon>Bacillota</taxon>
        <taxon>Bacilli</taxon>
        <taxon>Lactobacillales</taxon>
        <taxon>Lactobacillaceae</taxon>
        <taxon>Latilactobacillus</taxon>
    </lineage>
</organism>
<reference evidence="4 5" key="1">
    <citation type="journal article" date="2015" name="Genome Announc.">
        <title>Expanding the biotechnology potential of lactobacilli through comparative genomics of 213 strains and associated genera.</title>
        <authorList>
            <person name="Sun Z."/>
            <person name="Harris H.M."/>
            <person name="McCann A."/>
            <person name="Guo C."/>
            <person name="Argimon S."/>
            <person name="Zhang W."/>
            <person name="Yang X."/>
            <person name="Jeffery I.B."/>
            <person name="Cooney J.C."/>
            <person name="Kagawa T.F."/>
            <person name="Liu W."/>
            <person name="Song Y."/>
            <person name="Salvetti E."/>
            <person name="Wrobel A."/>
            <person name="Rasinkangas P."/>
            <person name="Parkhill J."/>
            <person name="Rea M.C."/>
            <person name="O'Sullivan O."/>
            <person name="Ritari J."/>
            <person name="Douillard F.P."/>
            <person name="Paul Ross R."/>
            <person name="Yang R."/>
            <person name="Briner A.E."/>
            <person name="Felis G.E."/>
            <person name="de Vos W.M."/>
            <person name="Barrangou R."/>
            <person name="Klaenhammer T.R."/>
            <person name="Caufield P.W."/>
            <person name="Cui Y."/>
            <person name="Zhang H."/>
            <person name="O'Toole P.W."/>
        </authorList>
    </citation>
    <scope>NUCLEOTIDE SEQUENCE [LARGE SCALE GENOMIC DNA]</scope>
    <source>
        <strain evidence="4 5">DSM 14340</strain>
    </source>
</reference>
<evidence type="ECO:0008006" key="6">
    <source>
        <dbReference type="Google" id="ProtNLM"/>
    </source>
</evidence>
<evidence type="ECO:0000256" key="2">
    <source>
        <dbReference type="ARBA" id="ARBA00023669"/>
    </source>
</evidence>
<dbReference type="OrthoDB" id="196195at2"/>
<dbReference type="SUPFAM" id="SSF159133">
    <property type="entry name" value="EutN/CcmL-like"/>
    <property type="match status" value="1"/>
</dbReference>
<evidence type="ECO:0000313" key="5">
    <source>
        <dbReference type="Proteomes" id="UP000051264"/>
    </source>
</evidence>
<keyword evidence="2" id="KW-1282">Carboxysome</keyword>